<dbReference type="PROSITE" id="PS00061">
    <property type="entry name" value="ADH_SHORT"/>
    <property type="match status" value="1"/>
</dbReference>
<keyword evidence="1" id="KW-0560">Oxidoreductase</keyword>
<gene>
    <name evidence="2" type="ORF">AB6A40_003272</name>
</gene>
<dbReference type="AlphaFoldDB" id="A0ABD6E978"/>
<comment type="caution">
    <text evidence="2">The sequence shown here is derived from an EMBL/GenBank/DDBJ whole genome shotgun (WGS) entry which is preliminary data.</text>
</comment>
<evidence type="ECO:0000313" key="3">
    <source>
        <dbReference type="Proteomes" id="UP001608902"/>
    </source>
</evidence>
<dbReference type="PANTHER" id="PTHR43313">
    <property type="entry name" value="SHORT-CHAIN DEHYDROGENASE/REDUCTASE FAMILY 9C"/>
    <property type="match status" value="1"/>
</dbReference>
<proteinExistence type="predicted"/>
<dbReference type="Gene3D" id="3.40.50.720">
    <property type="entry name" value="NAD(P)-binding Rossmann-like Domain"/>
    <property type="match status" value="1"/>
</dbReference>
<evidence type="ECO:0000256" key="1">
    <source>
        <dbReference type="ARBA" id="ARBA00023002"/>
    </source>
</evidence>
<reference evidence="2 3" key="1">
    <citation type="submission" date="2024-08" db="EMBL/GenBank/DDBJ databases">
        <title>Gnathostoma spinigerum genome.</title>
        <authorList>
            <person name="Gonzalez-Bertolin B."/>
            <person name="Monzon S."/>
            <person name="Zaballos A."/>
            <person name="Jimenez P."/>
            <person name="Dekumyoy P."/>
            <person name="Varona S."/>
            <person name="Cuesta I."/>
            <person name="Sumanam S."/>
            <person name="Adisakwattana P."/>
            <person name="Gasser R.B."/>
            <person name="Hernandez-Gonzalez A."/>
            <person name="Young N.D."/>
            <person name="Perteguer M.J."/>
        </authorList>
    </citation>
    <scope>NUCLEOTIDE SEQUENCE [LARGE SCALE GENOMIC DNA]</scope>
    <source>
        <strain evidence="2">AL3</strain>
        <tissue evidence="2">Liver</tissue>
    </source>
</reference>
<dbReference type="Pfam" id="PF00106">
    <property type="entry name" value="adh_short"/>
    <property type="match status" value="1"/>
</dbReference>
<dbReference type="PANTHER" id="PTHR43313:SF7">
    <property type="entry name" value="17-BETA-HYDROXYSTEROID DEHYDROGENASE TYPE 6"/>
    <property type="match status" value="1"/>
</dbReference>
<name>A0ABD6E978_9BILA</name>
<protein>
    <submittedName>
        <fullName evidence="2">Uncharacterized protein</fullName>
    </submittedName>
</protein>
<dbReference type="Proteomes" id="UP001608902">
    <property type="component" value="Unassembled WGS sequence"/>
</dbReference>
<accession>A0ABD6E978</accession>
<dbReference type="InterPro" id="IPR020904">
    <property type="entry name" value="Sc_DH/Rdtase_CS"/>
</dbReference>
<dbReference type="PRINTS" id="PR00081">
    <property type="entry name" value="GDHRDH"/>
</dbReference>
<dbReference type="InterPro" id="IPR002347">
    <property type="entry name" value="SDR_fam"/>
</dbReference>
<dbReference type="InterPro" id="IPR036291">
    <property type="entry name" value="NAD(P)-bd_dom_sf"/>
</dbReference>
<dbReference type="GO" id="GO:0016491">
    <property type="term" value="F:oxidoreductase activity"/>
    <property type="evidence" value="ECO:0007669"/>
    <property type="project" value="UniProtKB-KW"/>
</dbReference>
<evidence type="ECO:0000313" key="2">
    <source>
        <dbReference type="EMBL" id="MFH4976563.1"/>
    </source>
</evidence>
<dbReference type="SUPFAM" id="SSF51735">
    <property type="entry name" value="NAD(P)-binding Rossmann-fold domains"/>
    <property type="match status" value="1"/>
</dbReference>
<sequence length="336" mass="37742">MLNILFVIGFVLFAAVLVRLLFLDRCFIDNISSKVILVTGCRAGFGRAFVEKCLKEGMTVFAACRTQSGANQLVSDFANLPGKLIAFSMDVTSDEDVERARLMVRDYLDSCGKDLHAIVNNAGIAGKLFVDEGQTIDDYKRPVEVNAYGVMRVTKAFKSMLKRAKGRIVTCTSCVVRFPAPTMGPYVVSKWAITGYMEVLRHELYPFGVSVIIVQPGMFQTPMTDLIDVERKIDAHWTNLDMEIKEELGEDTVEAGKRFHRFVVGNSPSDLSSVVNTYFHAICARYPYKQYMCGMDAYVIYRPFSFLPVAVQELVIAGIKWIWRIPPPAALRQKLQ</sequence>
<organism evidence="2 3">
    <name type="scientific">Gnathostoma spinigerum</name>
    <dbReference type="NCBI Taxonomy" id="75299"/>
    <lineage>
        <taxon>Eukaryota</taxon>
        <taxon>Metazoa</taxon>
        <taxon>Ecdysozoa</taxon>
        <taxon>Nematoda</taxon>
        <taxon>Chromadorea</taxon>
        <taxon>Rhabditida</taxon>
        <taxon>Spirurina</taxon>
        <taxon>Gnathostomatomorpha</taxon>
        <taxon>Gnathostomatoidea</taxon>
        <taxon>Gnathostomatidae</taxon>
        <taxon>Gnathostoma</taxon>
    </lineage>
</organism>
<dbReference type="EMBL" id="JBGFUD010001638">
    <property type="protein sequence ID" value="MFH4976563.1"/>
    <property type="molecule type" value="Genomic_DNA"/>
</dbReference>
<keyword evidence="3" id="KW-1185">Reference proteome</keyword>